<dbReference type="Ensembl" id="ENSSAUT00010047146.1">
    <property type="protein sequence ID" value="ENSSAUP00010044836.1"/>
    <property type="gene ID" value="ENSSAUG00010018742.1"/>
</dbReference>
<dbReference type="InterPro" id="IPR017452">
    <property type="entry name" value="GPCR_Rhodpsn_7TM"/>
</dbReference>
<dbReference type="Pfam" id="PF00001">
    <property type="entry name" value="7tm_1"/>
    <property type="match status" value="1"/>
</dbReference>
<keyword evidence="13" id="KW-0732">Signal</keyword>
<evidence type="ECO:0000256" key="4">
    <source>
        <dbReference type="ARBA" id="ARBA00022989"/>
    </source>
</evidence>
<feature type="domain" description="G-protein coupled receptors family 1 profile" evidence="14">
    <location>
        <begin position="86"/>
        <end position="339"/>
    </location>
</feature>
<feature type="signal peptide" evidence="13">
    <location>
        <begin position="1"/>
        <end position="17"/>
    </location>
</feature>
<evidence type="ECO:0000256" key="13">
    <source>
        <dbReference type="SAM" id="SignalP"/>
    </source>
</evidence>
<sequence>MRAIALLCFLLVVGVGASRFVRDSQGSPEVSEPVKNNSSVPLPPLQPSRPRGSFPPMCIKPTEIKYAFKYVNTIVSCLIFVVGIIGNSTLLRIIYKNKCMRNGPNVLIGSLALGDLLYIIIAIPINVFKLIAEDWPFGVYVCKLMPFIQKASVGITVLSLCALSVDRYHAVTSWSRVKGMGIPLWKAVEVTLIWAIAVLLAVPEALAFDMMELPYRGNKLRVCLLHPEQTTSFMKWTTLRRKGIFYTLMSCEMLSRKKGMRIALNDHMKQRREVAKTVFCLVLIFALCWLPLHLSRILKKTIYDQNDPNRCELLSFLLVMDYIGINMASLNSCINPIALYFVSQKFKNCFQSCLCCWCYRTSPLDERGSGGRWKGSCHGNGLDRSSSRSSQKYTSSS</sequence>
<dbReference type="Gene3D" id="1.20.1070.10">
    <property type="entry name" value="Rhodopsin 7-helix transmembrane proteins"/>
    <property type="match status" value="1"/>
</dbReference>
<dbReference type="CDD" id="cd15977">
    <property type="entry name" value="7tmA_ET-CR"/>
    <property type="match status" value="1"/>
</dbReference>
<dbReference type="PANTHER" id="PTHR46099:SF4">
    <property type="entry name" value="ENDOTHELIN RECEPTOR TYPE B"/>
    <property type="match status" value="1"/>
</dbReference>
<dbReference type="PRINTS" id="PR00237">
    <property type="entry name" value="GPCRRHODOPSN"/>
</dbReference>
<feature type="region of interest" description="Disordered" evidence="11">
    <location>
        <begin position="25"/>
        <end position="50"/>
    </location>
</feature>
<dbReference type="GO" id="GO:0048066">
    <property type="term" value="P:developmental pigmentation"/>
    <property type="evidence" value="ECO:0007669"/>
    <property type="project" value="TreeGrafter"/>
</dbReference>
<evidence type="ECO:0000256" key="10">
    <source>
        <dbReference type="RuleBase" id="RU000688"/>
    </source>
</evidence>
<dbReference type="InterPro" id="IPR000499">
    <property type="entry name" value="Endthln_rcpt"/>
</dbReference>
<keyword evidence="5 10" id="KW-0297">G-protein coupled receptor</keyword>
<keyword evidence="4 12" id="KW-1133">Transmembrane helix</keyword>
<name>A0A671X3G7_SPAAU</name>
<evidence type="ECO:0000256" key="12">
    <source>
        <dbReference type="SAM" id="Phobius"/>
    </source>
</evidence>
<evidence type="ECO:0000256" key="11">
    <source>
        <dbReference type="SAM" id="MobiDB-lite"/>
    </source>
</evidence>
<keyword evidence="6 12" id="KW-0472">Membrane</keyword>
<dbReference type="InterPro" id="IPR051193">
    <property type="entry name" value="GPCR_endothelin_rcpt"/>
</dbReference>
<reference evidence="15" key="3">
    <citation type="submission" date="2025-09" db="UniProtKB">
        <authorList>
            <consortium name="Ensembl"/>
        </authorList>
    </citation>
    <scope>IDENTIFICATION</scope>
</reference>
<evidence type="ECO:0000256" key="1">
    <source>
        <dbReference type="ARBA" id="ARBA00004651"/>
    </source>
</evidence>
<dbReference type="GO" id="GO:0042310">
    <property type="term" value="P:vasoconstriction"/>
    <property type="evidence" value="ECO:0007669"/>
    <property type="project" value="InterPro"/>
</dbReference>
<evidence type="ECO:0000313" key="15">
    <source>
        <dbReference type="Ensembl" id="ENSSAUP00010044836.1"/>
    </source>
</evidence>
<dbReference type="GO" id="GO:0048484">
    <property type="term" value="P:enteric nervous system development"/>
    <property type="evidence" value="ECO:0007669"/>
    <property type="project" value="InterPro"/>
</dbReference>
<evidence type="ECO:0000313" key="16">
    <source>
        <dbReference type="Proteomes" id="UP000472265"/>
    </source>
</evidence>
<feature type="transmembrane region" description="Helical" evidence="12">
    <location>
        <begin position="187"/>
        <end position="208"/>
    </location>
</feature>
<keyword evidence="7" id="KW-1015">Disulfide bond</keyword>
<evidence type="ECO:0000256" key="3">
    <source>
        <dbReference type="ARBA" id="ARBA00022692"/>
    </source>
</evidence>
<feature type="compositionally biased region" description="Low complexity" evidence="11">
    <location>
        <begin position="387"/>
        <end position="397"/>
    </location>
</feature>
<dbReference type="AlphaFoldDB" id="A0A671X3G7"/>
<evidence type="ECO:0000256" key="9">
    <source>
        <dbReference type="ARBA" id="ARBA00023224"/>
    </source>
</evidence>
<feature type="region of interest" description="Disordered" evidence="11">
    <location>
        <begin position="365"/>
        <end position="397"/>
    </location>
</feature>
<feature type="transmembrane region" description="Helical" evidence="12">
    <location>
        <begin position="106"/>
        <end position="127"/>
    </location>
</feature>
<dbReference type="GO" id="GO:0008217">
    <property type="term" value="P:regulation of blood pressure"/>
    <property type="evidence" value="ECO:0007669"/>
    <property type="project" value="InterPro"/>
</dbReference>
<comment type="similarity">
    <text evidence="10">Belongs to the G-protein coupled receptor 1 family.</text>
</comment>
<dbReference type="PANTHER" id="PTHR46099">
    <property type="entry name" value="G_PROTEIN_RECEP_F1_2 DOMAIN-CONTAINING PROTEIN"/>
    <property type="match status" value="1"/>
</dbReference>
<feature type="transmembrane region" description="Helical" evidence="12">
    <location>
        <begin position="313"/>
        <end position="342"/>
    </location>
</feature>
<feature type="transmembrane region" description="Helical" evidence="12">
    <location>
        <begin position="70"/>
        <end position="94"/>
    </location>
</feature>
<feature type="transmembrane region" description="Helical" evidence="12">
    <location>
        <begin position="274"/>
        <end position="292"/>
    </location>
</feature>
<feature type="chain" id="PRO_5025539142" evidence="13">
    <location>
        <begin position="18"/>
        <end position="397"/>
    </location>
</feature>
<accession>A0A671X3G7</accession>
<dbReference type="PRINTS" id="PR00366">
    <property type="entry name" value="ENDOTHELINR"/>
</dbReference>
<evidence type="ECO:0000256" key="2">
    <source>
        <dbReference type="ARBA" id="ARBA00022475"/>
    </source>
</evidence>
<feature type="compositionally biased region" description="Polar residues" evidence="11">
    <location>
        <begin position="25"/>
        <end position="40"/>
    </location>
</feature>
<evidence type="ECO:0000256" key="6">
    <source>
        <dbReference type="ARBA" id="ARBA00023136"/>
    </source>
</evidence>
<reference evidence="15" key="1">
    <citation type="submission" date="2021-04" db="EMBL/GenBank/DDBJ databases">
        <authorList>
            <consortium name="Wellcome Sanger Institute Data Sharing"/>
        </authorList>
    </citation>
    <scope>NUCLEOTIDE SEQUENCE [LARGE SCALE GENOMIC DNA]</scope>
</reference>
<keyword evidence="9 10" id="KW-0807">Transducer</keyword>
<keyword evidence="16" id="KW-1185">Reference proteome</keyword>
<dbReference type="Proteomes" id="UP000472265">
    <property type="component" value="Chromosome 18"/>
</dbReference>
<dbReference type="PROSITE" id="PS00237">
    <property type="entry name" value="G_PROTEIN_RECEP_F1_1"/>
    <property type="match status" value="1"/>
</dbReference>
<evidence type="ECO:0000256" key="5">
    <source>
        <dbReference type="ARBA" id="ARBA00023040"/>
    </source>
</evidence>
<proteinExistence type="inferred from homology"/>
<protein>
    <submittedName>
        <fullName evidence="15">Endothelin receptor type B-like</fullName>
    </submittedName>
</protein>
<dbReference type="SUPFAM" id="SSF81321">
    <property type="entry name" value="Family A G protein-coupled receptor-like"/>
    <property type="match status" value="1"/>
</dbReference>
<reference evidence="15" key="2">
    <citation type="submission" date="2025-08" db="UniProtKB">
        <authorList>
            <consortium name="Ensembl"/>
        </authorList>
    </citation>
    <scope>IDENTIFICATION</scope>
</reference>
<keyword evidence="2" id="KW-1003">Cell membrane</keyword>
<dbReference type="GO" id="GO:0004962">
    <property type="term" value="F:endothelin receptor activity"/>
    <property type="evidence" value="ECO:0007669"/>
    <property type="project" value="InterPro"/>
</dbReference>
<evidence type="ECO:0000256" key="7">
    <source>
        <dbReference type="ARBA" id="ARBA00023157"/>
    </source>
</evidence>
<evidence type="ECO:0000256" key="8">
    <source>
        <dbReference type="ARBA" id="ARBA00023170"/>
    </source>
</evidence>
<keyword evidence="8 10" id="KW-0675">Receptor</keyword>
<evidence type="ECO:0000259" key="14">
    <source>
        <dbReference type="PROSITE" id="PS50262"/>
    </source>
</evidence>
<comment type="subcellular location">
    <subcellularLocation>
        <location evidence="1">Cell membrane</location>
        <topology evidence="1">Multi-pass membrane protein</topology>
    </subcellularLocation>
</comment>
<gene>
    <name evidence="15" type="primary">LOC115569216</name>
</gene>
<dbReference type="PROSITE" id="PS50262">
    <property type="entry name" value="G_PROTEIN_RECEP_F1_2"/>
    <property type="match status" value="1"/>
</dbReference>
<dbReference type="GO" id="GO:0005886">
    <property type="term" value="C:plasma membrane"/>
    <property type="evidence" value="ECO:0007669"/>
    <property type="project" value="UniProtKB-SubCell"/>
</dbReference>
<dbReference type="InterPro" id="IPR000276">
    <property type="entry name" value="GPCR_Rhodpsn"/>
</dbReference>
<organism evidence="15 16">
    <name type="scientific">Sparus aurata</name>
    <name type="common">Gilthead sea bream</name>
    <dbReference type="NCBI Taxonomy" id="8175"/>
    <lineage>
        <taxon>Eukaryota</taxon>
        <taxon>Metazoa</taxon>
        <taxon>Chordata</taxon>
        <taxon>Craniata</taxon>
        <taxon>Vertebrata</taxon>
        <taxon>Euteleostomi</taxon>
        <taxon>Actinopterygii</taxon>
        <taxon>Neopterygii</taxon>
        <taxon>Teleostei</taxon>
        <taxon>Neoteleostei</taxon>
        <taxon>Acanthomorphata</taxon>
        <taxon>Eupercaria</taxon>
        <taxon>Spariformes</taxon>
        <taxon>Sparidae</taxon>
        <taxon>Sparus</taxon>
    </lineage>
</organism>
<dbReference type="FunFam" id="1.20.1070.10:FF:000076">
    <property type="entry name" value="Endothelin receptor type B"/>
    <property type="match status" value="1"/>
</dbReference>
<keyword evidence="3 10" id="KW-0812">Transmembrane</keyword>
<dbReference type="GeneTree" id="ENSGT01150000286932"/>